<dbReference type="KEGG" id="ela:UCREL1_6345"/>
<dbReference type="SUPFAM" id="SSF48264">
    <property type="entry name" value="Cytochrome P450"/>
    <property type="match status" value="1"/>
</dbReference>
<gene>
    <name evidence="9" type="ORF">UCREL1_6345</name>
</gene>
<dbReference type="PROSITE" id="PS00086">
    <property type="entry name" value="CYTOCHROME_P450"/>
    <property type="match status" value="1"/>
</dbReference>
<keyword evidence="4 7" id="KW-0479">Metal-binding</keyword>
<dbReference type="Gene3D" id="1.10.630.10">
    <property type="entry name" value="Cytochrome P450"/>
    <property type="match status" value="1"/>
</dbReference>
<evidence type="ECO:0000256" key="7">
    <source>
        <dbReference type="PIRSR" id="PIRSR602403-1"/>
    </source>
</evidence>
<dbReference type="OMA" id="YTGRTHE"/>
<name>M7TA01_EUTLA</name>
<dbReference type="eggNOG" id="KOG0684">
    <property type="taxonomic scope" value="Eukaryota"/>
</dbReference>
<evidence type="ECO:0000256" key="3">
    <source>
        <dbReference type="ARBA" id="ARBA00022617"/>
    </source>
</evidence>
<evidence type="ECO:0000313" key="9">
    <source>
        <dbReference type="EMBL" id="EMR66656.1"/>
    </source>
</evidence>
<dbReference type="Pfam" id="PF00067">
    <property type="entry name" value="p450"/>
    <property type="match status" value="1"/>
</dbReference>
<dbReference type="STRING" id="1287681.M7TA01"/>
<dbReference type="GO" id="GO:0005506">
    <property type="term" value="F:iron ion binding"/>
    <property type="evidence" value="ECO:0007669"/>
    <property type="project" value="InterPro"/>
</dbReference>
<dbReference type="Proteomes" id="UP000012174">
    <property type="component" value="Unassembled WGS sequence"/>
</dbReference>
<keyword evidence="10" id="KW-1185">Reference proteome</keyword>
<protein>
    <submittedName>
        <fullName evidence="9">Putative cytochrome p450 protein</fullName>
    </submittedName>
</protein>
<dbReference type="EMBL" id="KB706606">
    <property type="protein sequence ID" value="EMR66656.1"/>
    <property type="molecule type" value="Genomic_DNA"/>
</dbReference>
<dbReference type="InterPro" id="IPR001128">
    <property type="entry name" value="Cyt_P450"/>
</dbReference>
<dbReference type="PANTHER" id="PTHR24304">
    <property type="entry name" value="CYTOCHROME P450 FAMILY 7"/>
    <property type="match status" value="1"/>
</dbReference>
<organism evidence="9 10">
    <name type="scientific">Eutypa lata (strain UCR-EL1)</name>
    <name type="common">Grapevine dieback disease fungus</name>
    <name type="synonym">Eutypa armeniacae</name>
    <dbReference type="NCBI Taxonomy" id="1287681"/>
    <lineage>
        <taxon>Eukaryota</taxon>
        <taxon>Fungi</taxon>
        <taxon>Dikarya</taxon>
        <taxon>Ascomycota</taxon>
        <taxon>Pezizomycotina</taxon>
        <taxon>Sordariomycetes</taxon>
        <taxon>Xylariomycetidae</taxon>
        <taxon>Xylariales</taxon>
        <taxon>Diatrypaceae</taxon>
        <taxon>Eutypa</taxon>
    </lineage>
</organism>
<evidence type="ECO:0000256" key="8">
    <source>
        <dbReference type="RuleBase" id="RU000461"/>
    </source>
</evidence>
<dbReference type="GO" id="GO:0008395">
    <property type="term" value="F:steroid hydroxylase activity"/>
    <property type="evidence" value="ECO:0007669"/>
    <property type="project" value="TreeGrafter"/>
</dbReference>
<reference evidence="10" key="1">
    <citation type="journal article" date="2013" name="Genome Announc.">
        <title>Draft genome sequence of the grapevine dieback fungus Eutypa lata UCR-EL1.</title>
        <authorList>
            <person name="Blanco-Ulate B."/>
            <person name="Rolshausen P.E."/>
            <person name="Cantu D."/>
        </authorList>
    </citation>
    <scope>NUCLEOTIDE SEQUENCE [LARGE SCALE GENOMIC DNA]</scope>
    <source>
        <strain evidence="10">UCR-EL1</strain>
    </source>
</reference>
<keyword evidence="3 7" id="KW-0349">Heme</keyword>
<feature type="binding site" description="axial binding residue" evidence="7">
    <location>
        <position position="401"/>
    </location>
    <ligand>
        <name>heme</name>
        <dbReference type="ChEBI" id="CHEBI:30413"/>
    </ligand>
    <ligandPart>
        <name>Fe</name>
        <dbReference type="ChEBI" id="CHEBI:18248"/>
    </ligandPart>
</feature>
<dbReference type="PRINTS" id="PR00465">
    <property type="entry name" value="EP450IV"/>
</dbReference>
<comment type="cofactor">
    <cofactor evidence="1 7">
        <name>heme</name>
        <dbReference type="ChEBI" id="CHEBI:30413"/>
    </cofactor>
</comment>
<dbReference type="InterPro" id="IPR050529">
    <property type="entry name" value="CYP450_sterol_14alpha_dmase"/>
</dbReference>
<dbReference type="PANTHER" id="PTHR24304:SF2">
    <property type="entry name" value="24-HYDROXYCHOLESTEROL 7-ALPHA-HYDROXYLASE"/>
    <property type="match status" value="1"/>
</dbReference>
<dbReference type="OrthoDB" id="1470350at2759"/>
<keyword evidence="6 8" id="KW-0503">Monooxygenase</keyword>
<evidence type="ECO:0000256" key="6">
    <source>
        <dbReference type="ARBA" id="ARBA00023033"/>
    </source>
</evidence>
<comment type="similarity">
    <text evidence="2 8">Belongs to the cytochrome P450 family.</text>
</comment>
<evidence type="ECO:0000313" key="10">
    <source>
        <dbReference type="Proteomes" id="UP000012174"/>
    </source>
</evidence>
<dbReference type="InterPro" id="IPR036396">
    <property type="entry name" value="Cyt_P450_sf"/>
</dbReference>
<dbReference type="InterPro" id="IPR002403">
    <property type="entry name" value="Cyt_P450_E_grp-IV"/>
</dbReference>
<dbReference type="InterPro" id="IPR017972">
    <property type="entry name" value="Cyt_P450_CS"/>
</dbReference>
<dbReference type="GO" id="GO:0020037">
    <property type="term" value="F:heme binding"/>
    <property type="evidence" value="ECO:0007669"/>
    <property type="project" value="InterPro"/>
</dbReference>
<evidence type="ECO:0000256" key="1">
    <source>
        <dbReference type="ARBA" id="ARBA00001971"/>
    </source>
</evidence>
<dbReference type="CDD" id="cd11040">
    <property type="entry name" value="CYP7_CYP8-like"/>
    <property type="match status" value="1"/>
</dbReference>
<evidence type="ECO:0000256" key="2">
    <source>
        <dbReference type="ARBA" id="ARBA00010617"/>
    </source>
</evidence>
<dbReference type="GO" id="GO:0016705">
    <property type="term" value="F:oxidoreductase activity, acting on paired donors, with incorporation or reduction of molecular oxygen"/>
    <property type="evidence" value="ECO:0007669"/>
    <property type="project" value="InterPro"/>
</dbReference>
<evidence type="ECO:0000256" key="5">
    <source>
        <dbReference type="ARBA" id="ARBA00023004"/>
    </source>
</evidence>
<keyword evidence="5 7" id="KW-0408">Iron</keyword>
<accession>M7TA01</accession>
<evidence type="ECO:0000256" key="4">
    <source>
        <dbReference type="ARBA" id="ARBA00022723"/>
    </source>
</evidence>
<dbReference type="HOGENOM" id="CLU_018012_3_0_1"/>
<keyword evidence="8" id="KW-0560">Oxidoreductase</keyword>
<sequence length="469" mass="52968">MAVAPRSERVAVLGPNFRYAYAHEVFAIQLLGKKLYIVTNPPDVASAYRDSVSLGFDGHLNDLLESFGFSGDAIKRSWHNPQPGDWCYRADNPVNPNQMNFIHLTEDIYKKQLLPGEKMDVMCSMFLQALLRSVQWDCLDFCPYTPEGPRRQISLYSTCRFAMVDAATRSMFGPHLHEIEPKIVEYMMNFNDHAWMIFFRYPDFFGLPVTEPRRKIMDALKKFIRLPEEQRSEQSWSIKSIIAAQEIVGIDLEAQASVILLIFWAANSNEYNISFWVLSHLLYDTSLLDLVKRETEAAWESGELDIKHLCANCPNLEAIFNEALRLNGGAMVSRVVLQKTTLGGKQLQAGNSILMPSRQLHTNENVWGGDVRDFDPFRFLKKKSLARHSSFRPFGGGATYCPGRVLAREEVYGFIAILLHRFDIKLASQPGSGGGKPPFPRLNDTTPALGITGPLRSMDVIVDIAKVPS</sequence>
<proteinExistence type="inferred from homology"/>
<dbReference type="AlphaFoldDB" id="M7TA01"/>